<dbReference type="InterPro" id="IPR052894">
    <property type="entry name" value="AsmA-related"/>
</dbReference>
<dbReference type="Pfam" id="PF05359">
    <property type="entry name" value="DUF748"/>
    <property type="match status" value="2"/>
</dbReference>
<evidence type="ECO:0000313" key="2">
    <source>
        <dbReference type="EMBL" id="GFO59917.1"/>
    </source>
</evidence>
<feature type="region of interest" description="Disordered" evidence="1">
    <location>
        <begin position="769"/>
        <end position="820"/>
    </location>
</feature>
<feature type="compositionally biased region" description="Pro residues" evidence="1">
    <location>
        <begin position="778"/>
        <end position="795"/>
    </location>
</feature>
<dbReference type="PANTHER" id="PTHR30441">
    <property type="entry name" value="DUF748 DOMAIN-CONTAINING PROTEIN"/>
    <property type="match status" value="1"/>
</dbReference>
<accession>A0A6V8MIY6</accession>
<comment type="caution">
    <text evidence="2">The sequence shown here is derived from an EMBL/GenBank/DDBJ whole genome shotgun (WGS) entry which is preliminary data.</text>
</comment>
<dbReference type="InterPro" id="IPR036737">
    <property type="entry name" value="OmpA-like_sf"/>
</dbReference>
<reference evidence="3" key="1">
    <citation type="submission" date="2020-06" db="EMBL/GenBank/DDBJ databases">
        <title>Draft genomic sequence of Geomonas sp. Red330.</title>
        <authorList>
            <person name="Itoh H."/>
            <person name="Zhenxing X."/>
            <person name="Ushijima N."/>
            <person name="Masuda Y."/>
            <person name="Shiratori Y."/>
            <person name="Senoo K."/>
        </authorList>
    </citation>
    <scope>NUCLEOTIDE SEQUENCE [LARGE SCALE GENOMIC DNA]</scope>
    <source>
        <strain evidence="3">Red330</strain>
    </source>
</reference>
<evidence type="ECO:0000313" key="3">
    <source>
        <dbReference type="Proteomes" id="UP000556026"/>
    </source>
</evidence>
<keyword evidence="2" id="KW-0969">Cilium</keyword>
<gene>
    <name evidence="2" type="ORF">GMST_22420</name>
</gene>
<feature type="region of interest" description="Disordered" evidence="1">
    <location>
        <begin position="541"/>
        <end position="570"/>
    </location>
</feature>
<dbReference type="AlphaFoldDB" id="A0A6V8MIY6"/>
<dbReference type="Proteomes" id="UP000556026">
    <property type="component" value="Unassembled WGS sequence"/>
</dbReference>
<evidence type="ECO:0000256" key="1">
    <source>
        <dbReference type="SAM" id="MobiDB-lite"/>
    </source>
</evidence>
<protein>
    <submittedName>
        <fullName evidence="2">Flagellar motor protein MotB</fullName>
    </submittedName>
</protein>
<dbReference type="GO" id="GO:0005886">
    <property type="term" value="C:plasma membrane"/>
    <property type="evidence" value="ECO:0007669"/>
    <property type="project" value="TreeGrafter"/>
</dbReference>
<keyword evidence="2" id="KW-0966">Cell projection</keyword>
<keyword evidence="2" id="KW-0282">Flagellum</keyword>
<dbReference type="Gene3D" id="3.30.1330.60">
    <property type="entry name" value="OmpA-like domain"/>
    <property type="match status" value="1"/>
</dbReference>
<sequence length="1222" mass="132433">MRLNRKHLVITSLCLVVLCTALVLGFPPLARHLAVQKISEATGRRTEIAWVSFNPFTMTAAVDGFRLSEKGSSATFVSFSSARLSLSPLSLPKRAFIVREITLDSPYVHLVRSAPNQFNFSDLVTEKKEPKKKESYLFSLNNITLKRGQVVFQDQALKSERIHRIRELTLNLPFISNIPYLADRYVTPHFSAFVNETPVVLEGRLKPLTRAMETTIDVTVRALDLPYYLGYVPFPLPVRFESGQLTSDLEASYRIDAKTGPEVLLSGSLSLDGIALKEPGGAPLSGLKHAGLAIKRAALLTKQFEISRLDLKRPEIFAARDAAGTWNFQKLSGAKKEAPAEPPAPKKGQKKESPLLLRLAQLNLKEGSVHFNDALPKGGFHSELSGIELAVTGFTTEREHRAPFDLKIATARGEQLALKGEFSAEPLDFKAHLALNGIPLKDYYPYLADKLTTPVSGKLGVEADLAYNAVKGFTLEKSALKGENLAASFGNGEGILLKEALVNGIALDLNGRKAGVEGVEFKGGNLSLGREADGSVSAERLLKKEAGKKPVPAAAPRGAKKESARSAAPPAPFSYRIGKISGSELGIRFTDRSKEDAPSFALSRTRFSVASISGPRQGAIPFTLSAGYGKGGRLAAAGDLTPAPFRMKGNLELHGIPLRDFDAYIPEGTQIFLADGALDTRLSYNLAQDKGAGMTGNFAGSLGVQSFYCLDTILDEDLLKWDSLQLEQVRGTLSPFSLAIQDVSLSNFYARVTVERDGTLNLQHLSAEEPKAAAPGTKAPPAPPAKAPAPAPGQAPPARTAAAPAPGQAPVAGAPAQEGAPRAIRIDTVSLQGGTLDFSDRHLKTPFTATFYNLGGRVSGLSSETNRAADVDLRGNLENHSPLSITGQINPLRGDLFLDLKIAFTDIELSPFTPYSNTFLGYMIDKGKLNLDLAYKIDKKALTSSNKLFIDQFTFGKAVESDKATKLPVRLAVALLKDRKGEIHLDLPVVGQTDDPKFSVWGVVLQMLKNLLVKAATSPFALLGSLFGGGEDFSAVPFSPGSAQVSKGDEAKLMKLAKLLEERPALNLEISGFVDRERDAEGYRNELLLKKMKGEKFRAQVKEGKTRTGQTQDEIEILPQENSTYLKAVYAKEKFPKPRNVLGIAKDLPDAEMRKLILTHTVVGDNELQLLARERAEAVRNYLLKAGKLPPQRLFEKNADIFRPSAKEGTTASRVEFGAMVK</sequence>
<keyword evidence="3" id="KW-1185">Reference proteome</keyword>
<organism evidence="2 3">
    <name type="scientific">Geomonas silvestris</name>
    <dbReference type="NCBI Taxonomy" id="2740184"/>
    <lineage>
        <taxon>Bacteria</taxon>
        <taxon>Pseudomonadati</taxon>
        <taxon>Thermodesulfobacteriota</taxon>
        <taxon>Desulfuromonadia</taxon>
        <taxon>Geobacterales</taxon>
        <taxon>Geobacteraceae</taxon>
        <taxon>Geomonas</taxon>
    </lineage>
</organism>
<proteinExistence type="predicted"/>
<name>A0A6V8MIY6_9BACT</name>
<dbReference type="GO" id="GO:0090313">
    <property type="term" value="P:regulation of protein targeting to membrane"/>
    <property type="evidence" value="ECO:0007669"/>
    <property type="project" value="TreeGrafter"/>
</dbReference>
<dbReference type="InterPro" id="IPR008023">
    <property type="entry name" value="DUF748"/>
</dbReference>
<dbReference type="PANTHER" id="PTHR30441:SF8">
    <property type="entry name" value="DUF748 DOMAIN-CONTAINING PROTEIN"/>
    <property type="match status" value="1"/>
</dbReference>
<dbReference type="EMBL" id="BLXX01000006">
    <property type="protein sequence ID" value="GFO59917.1"/>
    <property type="molecule type" value="Genomic_DNA"/>
</dbReference>
<feature type="compositionally biased region" description="Low complexity" evidence="1">
    <location>
        <begin position="796"/>
        <end position="820"/>
    </location>
</feature>
<feature type="region of interest" description="Disordered" evidence="1">
    <location>
        <begin position="332"/>
        <end position="352"/>
    </location>
</feature>
<dbReference type="RefSeq" id="WP_183354745.1">
    <property type="nucleotide sequence ID" value="NZ_BLXX01000006.1"/>
</dbReference>